<keyword evidence="2" id="KW-1185">Reference proteome</keyword>
<evidence type="ECO:0000313" key="2">
    <source>
        <dbReference type="Proteomes" id="UP000537126"/>
    </source>
</evidence>
<dbReference type="Proteomes" id="UP000537126">
    <property type="component" value="Unassembled WGS sequence"/>
</dbReference>
<reference evidence="1 2" key="1">
    <citation type="submission" date="2020-03" db="EMBL/GenBank/DDBJ databases">
        <title>Genomic Encyclopedia of Type Strains, Phase IV (KMG-IV): sequencing the most valuable type-strain genomes for metagenomic binning, comparative biology and taxonomic classification.</title>
        <authorList>
            <person name="Goeker M."/>
        </authorList>
    </citation>
    <scope>NUCLEOTIDE SEQUENCE [LARGE SCALE GENOMIC DNA]</scope>
    <source>
        <strain evidence="1 2">DSM 5718</strain>
    </source>
</reference>
<dbReference type="EMBL" id="JAASRN010000001">
    <property type="protein sequence ID" value="NIK72746.1"/>
    <property type="molecule type" value="Genomic_DNA"/>
</dbReference>
<name>A0A846MMI0_9BACT</name>
<sequence>MEASKLQAQEITHLKAAPEKSAWAPLAAGFGAGLPR</sequence>
<comment type="caution">
    <text evidence="1">The sequence shown here is derived from an EMBL/GenBank/DDBJ whole genome shotgun (WGS) entry which is preliminary data.</text>
</comment>
<dbReference type="AlphaFoldDB" id="A0A846MMI0"/>
<protein>
    <submittedName>
        <fullName evidence="1">Uncharacterized protein</fullName>
    </submittedName>
</protein>
<organism evidence="1 2">
    <name type="scientific">Thermonema lapsum</name>
    <dbReference type="NCBI Taxonomy" id="28195"/>
    <lineage>
        <taxon>Bacteria</taxon>
        <taxon>Pseudomonadati</taxon>
        <taxon>Bacteroidota</taxon>
        <taxon>Cytophagia</taxon>
        <taxon>Cytophagales</taxon>
        <taxon>Thermonemataceae</taxon>
        <taxon>Thermonema</taxon>
    </lineage>
</organism>
<accession>A0A846MMI0</accession>
<gene>
    <name evidence="1" type="ORF">FHS56_000232</name>
</gene>
<proteinExistence type="predicted"/>
<evidence type="ECO:0000313" key="1">
    <source>
        <dbReference type="EMBL" id="NIK72746.1"/>
    </source>
</evidence>